<evidence type="ECO:0000313" key="7">
    <source>
        <dbReference type="EMBL" id="OJD11288.1"/>
    </source>
</evidence>
<dbReference type="GO" id="GO:0080139">
    <property type="term" value="F:borate efflux transmembrane transporter activity"/>
    <property type="evidence" value="ECO:0007669"/>
    <property type="project" value="TreeGrafter"/>
</dbReference>
<dbReference type="GO" id="GO:0006820">
    <property type="term" value="P:monoatomic anion transport"/>
    <property type="evidence" value="ECO:0007669"/>
    <property type="project" value="InterPro"/>
</dbReference>
<protein>
    <recommendedName>
        <fullName evidence="6">Bicarbonate transporter-like transmembrane domain-containing protein</fullName>
    </recommendedName>
</protein>
<dbReference type="Pfam" id="PF00955">
    <property type="entry name" value="HCO3_cotransp"/>
    <property type="match status" value="1"/>
</dbReference>
<evidence type="ECO:0000256" key="2">
    <source>
        <dbReference type="ARBA" id="ARBA00022692"/>
    </source>
</evidence>
<organism evidence="7 8">
    <name type="scientific">Emergomyces pasteurianus Ep9510</name>
    <dbReference type="NCBI Taxonomy" id="1447872"/>
    <lineage>
        <taxon>Eukaryota</taxon>
        <taxon>Fungi</taxon>
        <taxon>Dikarya</taxon>
        <taxon>Ascomycota</taxon>
        <taxon>Pezizomycotina</taxon>
        <taxon>Eurotiomycetes</taxon>
        <taxon>Eurotiomycetidae</taxon>
        <taxon>Onygenales</taxon>
        <taxon>Ajellomycetaceae</taxon>
        <taxon>Emergomyces</taxon>
    </lineage>
</organism>
<feature type="region of interest" description="Disordered" evidence="5">
    <location>
        <begin position="1"/>
        <end position="95"/>
    </location>
</feature>
<keyword evidence="8" id="KW-1185">Reference proteome</keyword>
<gene>
    <name evidence="7" type="ORF">AJ78_07906</name>
</gene>
<dbReference type="GO" id="GO:0050801">
    <property type="term" value="P:monoatomic ion homeostasis"/>
    <property type="evidence" value="ECO:0007669"/>
    <property type="project" value="TreeGrafter"/>
</dbReference>
<keyword evidence="4" id="KW-0472">Membrane</keyword>
<evidence type="ECO:0000259" key="6">
    <source>
        <dbReference type="Pfam" id="PF00955"/>
    </source>
</evidence>
<dbReference type="VEuPathDB" id="FungiDB:AJ78_07906"/>
<feature type="compositionally biased region" description="Low complexity" evidence="5">
    <location>
        <begin position="26"/>
        <end position="35"/>
    </location>
</feature>
<dbReference type="AlphaFoldDB" id="A0A1J9P4I6"/>
<keyword evidence="2" id="KW-0812">Transmembrane</keyword>
<feature type="compositionally biased region" description="Basic and acidic residues" evidence="5">
    <location>
        <begin position="76"/>
        <end position="85"/>
    </location>
</feature>
<proteinExistence type="predicted"/>
<feature type="compositionally biased region" description="Low complexity" evidence="5">
    <location>
        <begin position="61"/>
        <end position="72"/>
    </location>
</feature>
<comment type="subcellular location">
    <subcellularLocation>
        <location evidence="1">Membrane</location>
        <topology evidence="1">Multi-pass membrane protein</topology>
    </subcellularLocation>
</comment>
<comment type="caution">
    <text evidence="7">The sequence shown here is derived from an EMBL/GenBank/DDBJ whole genome shotgun (WGS) entry which is preliminary data.</text>
</comment>
<dbReference type="Gene3D" id="1.10.287.570">
    <property type="entry name" value="Helical hairpin bin"/>
    <property type="match status" value="1"/>
</dbReference>
<evidence type="ECO:0000256" key="1">
    <source>
        <dbReference type="ARBA" id="ARBA00004141"/>
    </source>
</evidence>
<feature type="domain" description="Bicarbonate transporter-like transmembrane" evidence="6">
    <location>
        <begin position="108"/>
        <end position="145"/>
    </location>
</feature>
<feature type="compositionally biased region" description="Low complexity" evidence="5">
    <location>
        <begin position="1"/>
        <end position="11"/>
    </location>
</feature>
<feature type="non-terminal residue" evidence="7">
    <location>
        <position position="145"/>
    </location>
</feature>
<reference evidence="7 8" key="1">
    <citation type="submission" date="2015-07" db="EMBL/GenBank/DDBJ databases">
        <title>Emmonsia species relationships and genome sequence.</title>
        <authorList>
            <consortium name="The Broad Institute Genomics Platform"/>
            <person name="Cuomo C.A."/>
            <person name="Munoz J.F."/>
            <person name="Imamovic A."/>
            <person name="Priest M.E."/>
            <person name="Young S."/>
            <person name="Clay O.K."/>
            <person name="McEwen J.G."/>
        </authorList>
    </citation>
    <scope>NUCLEOTIDE SEQUENCE [LARGE SCALE GENOMIC DNA]</scope>
    <source>
        <strain evidence="7 8">UAMH 9510</strain>
    </source>
</reference>
<feature type="compositionally biased region" description="Polar residues" evidence="5">
    <location>
        <begin position="44"/>
        <end position="54"/>
    </location>
</feature>
<keyword evidence="3" id="KW-1133">Transmembrane helix</keyword>
<dbReference type="EMBL" id="LGRN01000572">
    <property type="protein sequence ID" value="OJD11288.1"/>
    <property type="molecule type" value="Genomic_DNA"/>
</dbReference>
<dbReference type="OrthoDB" id="1735926at2759"/>
<name>A0A1J9P4I6_9EURO</name>
<dbReference type="PANTHER" id="PTHR11453">
    <property type="entry name" value="ANION EXCHANGE PROTEIN"/>
    <property type="match status" value="1"/>
</dbReference>
<dbReference type="GO" id="GO:0000324">
    <property type="term" value="C:fungal-type vacuole"/>
    <property type="evidence" value="ECO:0007669"/>
    <property type="project" value="TreeGrafter"/>
</dbReference>
<dbReference type="STRING" id="1447872.A0A1J9P4I6"/>
<dbReference type="Proteomes" id="UP000182235">
    <property type="component" value="Unassembled WGS sequence"/>
</dbReference>
<dbReference type="PANTHER" id="PTHR11453:SF82">
    <property type="entry name" value="BORON TRANSPORTER 1"/>
    <property type="match status" value="1"/>
</dbReference>
<evidence type="ECO:0000256" key="5">
    <source>
        <dbReference type="SAM" id="MobiDB-lite"/>
    </source>
</evidence>
<evidence type="ECO:0000256" key="4">
    <source>
        <dbReference type="ARBA" id="ARBA00023136"/>
    </source>
</evidence>
<sequence length="145" mass="16243">MSSQEQQQSSSHGGFSLPTGPRFHSSSRPSTPSRTQQKKARKSASISSLHSTTRGAHERSTATSITPAAAAAEDPEPTRYPRDLARPASSEMAMRTSDSADKWWHIHYFQGMIGDIKRRAPYYASDWKDAWDYRVVPATVYMYFA</sequence>
<dbReference type="InterPro" id="IPR003020">
    <property type="entry name" value="HCO3_transpt_euk"/>
</dbReference>
<dbReference type="GO" id="GO:0005886">
    <property type="term" value="C:plasma membrane"/>
    <property type="evidence" value="ECO:0007669"/>
    <property type="project" value="TreeGrafter"/>
</dbReference>
<evidence type="ECO:0000313" key="8">
    <source>
        <dbReference type="Proteomes" id="UP000182235"/>
    </source>
</evidence>
<evidence type="ECO:0000256" key="3">
    <source>
        <dbReference type="ARBA" id="ARBA00022989"/>
    </source>
</evidence>
<dbReference type="GO" id="GO:0005452">
    <property type="term" value="F:solute:inorganic anion antiporter activity"/>
    <property type="evidence" value="ECO:0007669"/>
    <property type="project" value="InterPro"/>
</dbReference>
<accession>A0A1J9P4I6</accession>
<dbReference type="InterPro" id="IPR011531">
    <property type="entry name" value="HCO3_transpt-like_TM_dom"/>
</dbReference>